<keyword evidence="3" id="KW-0378">Hydrolase</keyword>
<accession>A0A9P3UXH3</accession>
<dbReference type="PANTHER" id="PTHR43194:SF2">
    <property type="entry name" value="PEROXISOMAL MEMBRANE PROTEIN LPX1"/>
    <property type="match status" value="1"/>
</dbReference>
<dbReference type="EMBL" id="BRZI01000016">
    <property type="protein sequence ID" value="GLD30689.1"/>
    <property type="molecule type" value="Genomic_DNA"/>
</dbReference>
<dbReference type="Proteomes" id="UP001165663">
    <property type="component" value="Unassembled WGS sequence"/>
</dbReference>
<evidence type="ECO:0000259" key="1">
    <source>
        <dbReference type="Pfam" id="PF12697"/>
    </source>
</evidence>
<evidence type="ECO:0000313" key="4">
    <source>
        <dbReference type="Proteomes" id="UP001064782"/>
    </source>
</evidence>
<dbReference type="InterPro" id="IPR000073">
    <property type="entry name" value="AB_hydrolase_1"/>
</dbReference>
<reference evidence="3" key="1">
    <citation type="submission" date="2022-08" db="EMBL/GenBank/DDBJ databases">
        <title>Mycobacterium kiyosense sp. nov., scotochromogenic slow-glowing species isolated from respiratory specimens.</title>
        <authorList>
            <person name="Fukano H."/>
            <person name="Kazumi Y."/>
            <person name="Sakagami N."/>
            <person name="Ato M."/>
            <person name="Mitarai S."/>
            <person name="Hoshino Y."/>
        </authorList>
    </citation>
    <scope>NUCLEOTIDE SEQUENCE</scope>
    <source>
        <strain evidence="3">1413</strain>
        <strain evidence="2">SRL2020-028</strain>
    </source>
</reference>
<dbReference type="AlphaFoldDB" id="A0A9P3UXH3"/>
<dbReference type="PANTHER" id="PTHR43194">
    <property type="entry name" value="HYDROLASE ALPHA/BETA FOLD FAMILY"/>
    <property type="match status" value="1"/>
</dbReference>
<organism evidence="3 4">
    <name type="scientific">Mycobacterium kiyosense</name>
    <dbReference type="NCBI Taxonomy" id="2871094"/>
    <lineage>
        <taxon>Bacteria</taxon>
        <taxon>Bacillati</taxon>
        <taxon>Actinomycetota</taxon>
        <taxon>Actinomycetes</taxon>
        <taxon>Mycobacteriales</taxon>
        <taxon>Mycobacteriaceae</taxon>
        <taxon>Mycobacterium</taxon>
    </lineage>
</organism>
<dbReference type="EMBL" id="BRXE01000011">
    <property type="protein sequence ID" value="GLB82373.1"/>
    <property type="molecule type" value="Genomic_DNA"/>
</dbReference>
<gene>
    <name evidence="3" type="ORF">Mkiyose1413_25720</name>
    <name evidence="2" type="ORF">SRL2020028_16290</name>
</gene>
<proteinExistence type="predicted"/>
<protein>
    <submittedName>
        <fullName evidence="3">Alpha/beta hydrolase</fullName>
    </submittedName>
</protein>
<dbReference type="SUPFAM" id="SSF53474">
    <property type="entry name" value="alpha/beta-Hydrolases"/>
    <property type="match status" value="1"/>
</dbReference>
<feature type="domain" description="AB hydrolase-1" evidence="1">
    <location>
        <begin position="28"/>
        <end position="275"/>
    </location>
</feature>
<dbReference type="InterPro" id="IPR029058">
    <property type="entry name" value="AB_hydrolase_fold"/>
</dbReference>
<evidence type="ECO:0000313" key="2">
    <source>
        <dbReference type="EMBL" id="GLB82373.1"/>
    </source>
</evidence>
<sequence>MSFRNGTVQSADGTMVEHRIVGDGGPPVVLVHGGIQAAQSFQRLAEMLSSRFTVYVPDRRGRRPDVPAGADYGLAREGEDLEALLRAVGARRVFGLSSGAIIALYTAIQYGEVDKLALYEPPLTIDGAEPAAWLPKFEAALTDSGPAAAVVAVLKGTGDRSPVQRLPTWLLTGVLRIALAVDARTSGPADISLRDLIPTMRLDGIATLQSVELVNPRIEELRAQVLLLGGEKSAIALHRGLDALMRRLPEARRVELKGIGHIAADNRGKPRQVAELLEEFWAD</sequence>
<keyword evidence="4" id="KW-1185">Reference proteome</keyword>
<dbReference type="Pfam" id="PF12697">
    <property type="entry name" value="Abhydrolase_6"/>
    <property type="match status" value="1"/>
</dbReference>
<dbReference type="Proteomes" id="UP001064782">
    <property type="component" value="Unassembled WGS sequence"/>
</dbReference>
<evidence type="ECO:0000313" key="3">
    <source>
        <dbReference type="EMBL" id="GLD30689.1"/>
    </source>
</evidence>
<dbReference type="GO" id="GO:0016787">
    <property type="term" value="F:hydrolase activity"/>
    <property type="evidence" value="ECO:0007669"/>
    <property type="project" value="UniProtKB-KW"/>
</dbReference>
<comment type="caution">
    <text evidence="3">The sequence shown here is derived from an EMBL/GenBank/DDBJ whole genome shotgun (WGS) entry which is preliminary data.</text>
</comment>
<name>A0A9P3UXH3_9MYCO</name>
<dbReference type="Gene3D" id="3.40.50.1820">
    <property type="entry name" value="alpha/beta hydrolase"/>
    <property type="match status" value="1"/>
</dbReference>
<dbReference type="InterPro" id="IPR050228">
    <property type="entry name" value="Carboxylesterase_BioH"/>
</dbReference>